<evidence type="ECO:0000256" key="2">
    <source>
        <dbReference type="ARBA" id="ARBA00022448"/>
    </source>
</evidence>
<feature type="domain" description="TonB-dependent receptor plug" evidence="12">
    <location>
        <begin position="136"/>
        <end position="229"/>
    </location>
</feature>
<evidence type="ECO:0000313" key="14">
    <source>
        <dbReference type="Proteomes" id="UP000264330"/>
    </source>
</evidence>
<dbReference type="PANTHER" id="PTHR40980:SF5">
    <property type="entry name" value="TONB-DEPENDENT RECEPTOR"/>
    <property type="match status" value="1"/>
</dbReference>
<dbReference type="OMA" id="NLDARYE"/>
<comment type="subcellular location">
    <subcellularLocation>
        <location evidence="1 8">Cell outer membrane</location>
        <topology evidence="1 8">Multi-pass membrane protein</topology>
    </subcellularLocation>
</comment>
<dbReference type="InterPro" id="IPR012910">
    <property type="entry name" value="Plug_dom"/>
</dbReference>
<evidence type="ECO:0000256" key="3">
    <source>
        <dbReference type="ARBA" id="ARBA00022452"/>
    </source>
</evidence>
<evidence type="ECO:0000256" key="9">
    <source>
        <dbReference type="RuleBase" id="RU003357"/>
    </source>
</evidence>
<accession>A0A3D5IXB3</accession>
<name>A0A3D5IXB3_9FLAO</name>
<protein>
    <submittedName>
        <fullName evidence="13">TonB-dependent receptor</fullName>
    </submittedName>
</protein>
<sequence length="917" mass="102050">MNKFLVLIAFLLTSIVNAQETTGSIAGKLTDREMNGEPLPFANVTIKGTSKGTTSDYDGLYVLDKIEPGTYTVVFSFVGYETLEIPNVKVVADKVTEINTGLGASAATLDEVVITTVSRRDSEVALLLEQKGAIEMIENISAQELARKGVGDAQGALTKMAGVSKQEGVKNVFVRGLGDRYNSTTLNGLPLPSEDPEYKNVALDFFDSNIINSVGINKTFQSSLYGDFAGANINIISKELYGKETIKVGFGSGFNNRAVNEDFETVDGTSWFGYGLSSDSPITSLDTYSFENSMGSNNQNSQINTNGNFQLGKKFDIGDNNLKTLLIGSFDSKYSYNEGNTKEINAQGLPLRDLDFQKYQYNVSQILMANLDYGFGENNLSFNSLYIHNNTQSVGNYFGQSANISEETDDSAYIKRQQVNDNTVFVNQLLSEFALTDRISLQASIGYNMTRANEPDRRQNTFVYNQTNDNYRVAVGTPGYNLRFFSDLEENEIVGHLNAAYAFGAADSKEQQKGIINVGYDYRNTDRRFNFLQFNHDFGSPVNVNPNNPDLVFNQENLSNGTFRLVTNSGFGDDFNPLDPFFYEGEKDIHAGFTNAFYKFNEAFTLNAGLRVEHIDQYVNWDTNLSSSENNQNTDPSTIENTYFLPSFTAKYNFNENSILRLTGSKTYTFPQFKEVAPFLYEDVNFSSFGNPNLEASDNYNLDMKYEFYFGGNQIISLTGFYKKIKNPINRVQVNSAANQLSYINSGAEADVAGAELEVRKTVFNIESGESKKHELAFGLNTSYLYSRQDLSNRSTNFTNSEDELEGASPWVLNTDLTYNYDSNKFNLMSSVVLNYFSDRIYSLGVQQQGNIVETGIPTLDFIATGTISKHWGINAKIKNILDPEFKLTQDDINGGTNTINNFKKGTVFSVGLSYSL</sequence>
<evidence type="ECO:0000256" key="10">
    <source>
        <dbReference type="SAM" id="SignalP"/>
    </source>
</evidence>
<dbReference type="InterPro" id="IPR000531">
    <property type="entry name" value="Beta-barrel_TonB"/>
</dbReference>
<keyword evidence="3 8" id="KW-1134">Transmembrane beta strand</keyword>
<dbReference type="PANTHER" id="PTHR40980">
    <property type="entry name" value="PLUG DOMAIN-CONTAINING PROTEIN"/>
    <property type="match status" value="1"/>
</dbReference>
<keyword evidence="2 8" id="KW-0813">Transport</keyword>
<evidence type="ECO:0000313" key="13">
    <source>
        <dbReference type="EMBL" id="HCV79892.1"/>
    </source>
</evidence>
<proteinExistence type="inferred from homology"/>
<dbReference type="PROSITE" id="PS52016">
    <property type="entry name" value="TONB_DEPENDENT_REC_3"/>
    <property type="match status" value="1"/>
</dbReference>
<dbReference type="Gene3D" id="2.40.170.20">
    <property type="entry name" value="TonB-dependent receptor, beta-barrel domain"/>
    <property type="match status" value="1"/>
</dbReference>
<feature type="signal peptide" evidence="10">
    <location>
        <begin position="1"/>
        <end position="18"/>
    </location>
</feature>
<evidence type="ECO:0000256" key="1">
    <source>
        <dbReference type="ARBA" id="ARBA00004571"/>
    </source>
</evidence>
<dbReference type="AlphaFoldDB" id="A0A3D5IXB3"/>
<keyword evidence="5 9" id="KW-0798">TonB box</keyword>
<feature type="chain" id="PRO_5017773245" evidence="10">
    <location>
        <begin position="19"/>
        <end position="917"/>
    </location>
</feature>
<dbReference type="InterPro" id="IPR008969">
    <property type="entry name" value="CarboxyPept-like_regulatory"/>
</dbReference>
<dbReference type="EMBL" id="DPMF01000051">
    <property type="protein sequence ID" value="HCV79892.1"/>
    <property type="molecule type" value="Genomic_DNA"/>
</dbReference>
<dbReference type="GO" id="GO:0009279">
    <property type="term" value="C:cell outer membrane"/>
    <property type="evidence" value="ECO:0007669"/>
    <property type="project" value="UniProtKB-SubCell"/>
</dbReference>
<feature type="domain" description="TonB-dependent receptor-like beta-barrel" evidence="11">
    <location>
        <begin position="457"/>
        <end position="881"/>
    </location>
</feature>
<dbReference type="Pfam" id="PF00593">
    <property type="entry name" value="TonB_dep_Rec_b-barrel"/>
    <property type="match status" value="1"/>
</dbReference>
<organism evidence="13 14">
    <name type="scientific">Zunongwangia profunda</name>
    <dbReference type="NCBI Taxonomy" id="398743"/>
    <lineage>
        <taxon>Bacteria</taxon>
        <taxon>Pseudomonadati</taxon>
        <taxon>Bacteroidota</taxon>
        <taxon>Flavobacteriia</taxon>
        <taxon>Flavobacteriales</taxon>
        <taxon>Flavobacteriaceae</taxon>
        <taxon>Zunongwangia</taxon>
    </lineage>
</organism>
<reference evidence="13 14" key="1">
    <citation type="journal article" date="2018" name="Nat. Biotechnol.">
        <title>A standardized bacterial taxonomy based on genome phylogeny substantially revises the tree of life.</title>
        <authorList>
            <person name="Parks D.H."/>
            <person name="Chuvochina M."/>
            <person name="Waite D.W."/>
            <person name="Rinke C."/>
            <person name="Skarshewski A."/>
            <person name="Chaumeil P.A."/>
            <person name="Hugenholtz P."/>
        </authorList>
    </citation>
    <scope>NUCLEOTIDE SEQUENCE [LARGE SCALE GENOMIC DNA]</scope>
    <source>
        <strain evidence="13">UBA9359</strain>
    </source>
</reference>
<keyword evidence="10" id="KW-0732">Signal</keyword>
<dbReference type="InterPro" id="IPR039426">
    <property type="entry name" value="TonB-dep_rcpt-like"/>
</dbReference>
<dbReference type="Proteomes" id="UP000264330">
    <property type="component" value="Unassembled WGS sequence"/>
</dbReference>
<evidence type="ECO:0000256" key="6">
    <source>
        <dbReference type="ARBA" id="ARBA00023136"/>
    </source>
</evidence>
<keyword evidence="6 8" id="KW-0472">Membrane</keyword>
<evidence type="ECO:0000259" key="11">
    <source>
        <dbReference type="Pfam" id="PF00593"/>
    </source>
</evidence>
<dbReference type="Gene3D" id="2.170.130.10">
    <property type="entry name" value="TonB-dependent receptor, plug domain"/>
    <property type="match status" value="1"/>
</dbReference>
<comment type="similarity">
    <text evidence="8 9">Belongs to the TonB-dependent receptor family.</text>
</comment>
<gene>
    <name evidence="13" type="ORF">DGQ38_02460</name>
</gene>
<dbReference type="InterPro" id="IPR037066">
    <property type="entry name" value="Plug_dom_sf"/>
</dbReference>
<dbReference type="Pfam" id="PF07715">
    <property type="entry name" value="Plug"/>
    <property type="match status" value="1"/>
</dbReference>
<dbReference type="Pfam" id="PF13715">
    <property type="entry name" value="CarbopepD_reg_2"/>
    <property type="match status" value="1"/>
</dbReference>
<dbReference type="InterPro" id="IPR036942">
    <property type="entry name" value="Beta-barrel_TonB_sf"/>
</dbReference>
<keyword evidence="7 8" id="KW-0998">Cell outer membrane</keyword>
<dbReference type="SUPFAM" id="SSF56935">
    <property type="entry name" value="Porins"/>
    <property type="match status" value="1"/>
</dbReference>
<dbReference type="RefSeq" id="WP_013070009.1">
    <property type="nucleotide sequence ID" value="NZ_CALFQJ010000315.1"/>
</dbReference>
<keyword evidence="4 8" id="KW-0812">Transmembrane</keyword>
<evidence type="ECO:0000256" key="4">
    <source>
        <dbReference type="ARBA" id="ARBA00022692"/>
    </source>
</evidence>
<evidence type="ECO:0000259" key="12">
    <source>
        <dbReference type="Pfam" id="PF07715"/>
    </source>
</evidence>
<dbReference type="SUPFAM" id="SSF49464">
    <property type="entry name" value="Carboxypeptidase regulatory domain-like"/>
    <property type="match status" value="1"/>
</dbReference>
<evidence type="ECO:0000256" key="7">
    <source>
        <dbReference type="ARBA" id="ARBA00023237"/>
    </source>
</evidence>
<keyword evidence="13" id="KW-0675">Receptor</keyword>
<evidence type="ECO:0000256" key="5">
    <source>
        <dbReference type="ARBA" id="ARBA00023077"/>
    </source>
</evidence>
<comment type="caution">
    <text evidence="13">The sequence shown here is derived from an EMBL/GenBank/DDBJ whole genome shotgun (WGS) entry which is preliminary data.</text>
</comment>
<dbReference type="Gene3D" id="2.60.40.1120">
    <property type="entry name" value="Carboxypeptidase-like, regulatory domain"/>
    <property type="match status" value="1"/>
</dbReference>
<evidence type="ECO:0000256" key="8">
    <source>
        <dbReference type="PROSITE-ProRule" id="PRU01360"/>
    </source>
</evidence>